<evidence type="ECO:0000256" key="5">
    <source>
        <dbReference type="ARBA" id="ARBA00022989"/>
    </source>
</evidence>
<feature type="transmembrane region" description="Helical" evidence="7">
    <location>
        <begin position="124"/>
        <end position="148"/>
    </location>
</feature>
<evidence type="ECO:0000313" key="10">
    <source>
        <dbReference type="Proteomes" id="UP000657592"/>
    </source>
</evidence>
<feature type="transmembrane region" description="Helical" evidence="7">
    <location>
        <begin position="81"/>
        <end position="104"/>
    </location>
</feature>
<name>A0A917MMT0_9MICO</name>
<dbReference type="InterPro" id="IPR000515">
    <property type="entry name" value="MetI-like"/>
</dbReference>
<protein>
    <submittedName>
        <fullName evidence="9">Nitrate ABC transporter permease</fullName>
    </submittedName>
</protein>
<dbReference type="Gene3D" id="1.10.3720.10">
    <property type="entry name" value="MetI-like"/>
    <property type="match status" value="1"/>
</dbReference>
<feature type="transmembrane region" description="Helical" evidence="7">
    <location>
        <begin position="227"/>
        <end position="250"/>
    </location>
</feature>
<dbReference type="RefSeq" id="WP_229663280.1">
    <property type="nucleotide sequence ID" value="NZ_BMJY01000017.1"/>
</dbReference>
<reference evidence="9" key="2">
    <citation type="submission" date="2020-09" db="EMBL/GenBank/DDBJ databases">
        <authorList>
            <person name="Sun Q."/>
            <person name="Zhou Y."/>
        </authorList>
    </citation>
    <scope>NUCLEOTIDE SEQUENCE</scope>
    <source>
        <strain evidence="9">CGMCC 1.15794</strain>
    </source>
</reference>
<keyword evidence="4 7" id="KW-0812">Transmembrane</keyword>
<dbReference type="GO" id="GO:0005886">
    <property type="term" value="C:plasma membrane"/>
    <property type="evidence" value="ECO:0007669"/>
    <property type="project" value="UniProtKB-SubCell"/>
</dbReference>
<evidence type="ECO:0000259" key="8">
    <source>
        <dbReference type="PROSITE" id="PS50928"/>
    </source>
</evidence>
<organism evidence="9 10">
    <name type="scientific">Microbacterium album</name>
    <dbReference type="NCBI Taxonomy" id="2053191"/>
    <lineage>
        <taxon>Bacteria</taxon>
        <taxon>Bacillati</taxon>
        <taxon>Actinomycetota</taxon>
        <taxon>Actinomycetes</taxon>
        <taxon>Micrococcales</taxon>
        <taxon>Microbacteriaceae</taxon>
        <taxon>Microbacterium</taxon>
    </lineage>
</organism>
<keyword evidence="2 7" id="KW-0813">Transport</keyword>
<comment type="caution">
    <text evidence="9">The sequence shown here is derived from an EMBL/GenBank/DDBJ whole genome shotgun (WGS) entry which is preliminary data.</text>
</comment>
<dbReference type="PANTHER" id="PTHR30151">
    <property type="entry name" value="ALKANE SULFONATE ABC TRANSPORTER-RELATED, MEMBRANE SUBUNIT"/>
    <property type="match status" value="1"/>
</dbReference>
<feature type="transmembrane region" description="Helical" evidence="7">
    <location>
        <begin position="189"/>
        <end position="207"/>
    </location>
</feature>
<dbReference type="AlphaFoldDB" id="A0A917MMT0"/>
<dbReference type="CDD" id="cd06261">
    <property type="entry name" value="TM_PBP2"/>
    <property type="match status" value="1"/>
</dbReference>
<dbReference type="InterPro" id="IPR035906">
    <property type="entry name" value="MetI-like_sf"/>
</dbReference>
<dbReference type="GO" id="GO:0055085">
    <property type="term" value="P:transmembrane transport"/>
    <property type="evidence" value="ECO:0007669"/>
    <property type="project" value="InterPro"/>
</dbReference>
<gene>
    <name evidence="9" type="primary">ssuC</name>
    <name evidence="9" type="ORF">GCM10010921_27580</name>
</gene>
<dbReference type="Proteomes" id="UP000657592">
    <property type="component" value="Unassembled WGS sequence"/>
</dbReference>
<keyword evidence="10" id="KW-1185">Reference proteome</keyword>
<evidence type="ECO:0000256" key="6">
    <source>
        <dbReference type="ARBA" id="ARBA00023136"/>
    </source>
</evidence>
<evidence type="ECO:0000256" key="2">
    <source>
        <dbReference type="ARBA" id="ARBA00022448"/>
    </source>
</evidence>
<evidence type="ECO:0000256" key="1">
    <source>
        <dbReference type="ARBA" id="ARBA00004651"/>
    </source>
</evidence>
<comment type="subcellular location">
    <subcellularLocation>
        <location evidence="1 7">Cell membrane</location>
        <topology evidence="1 7">Multi-pass membrane protein</topology>
    </subcellularLocation>
</comment>
<dbReference type="EMBL" id="BMJY01000017">
    <property type="protein sequence ID" value="GGH49449.1"/>
    <property type="molecule type" value="Genomic_DNA"/>
</dbReference>
<accession>A0A917MMT0</accession>
<dbReference type="SUPFAM" id="SSF161098">
    <property type="entry name" value="MetI-like"/>
    <property type="match status" value="1"/>
</dbReference>
<evidence type="ECO:0000313" key="9">
    <source>
        <dbReference type="EMBL" id="GGH49449.1"/>
    </source>
</evidence>
<keyword evidence="3" id="KW-1003">Cell membrane</keyword>
<evidence type="ECO:0000256" key="7">
    <source>
        <dbReference type="RuleBase" id="RU363032"/>
    </source>
</evidence>
<dbReference type="PROSITE" id="PS50928">
    <property type="entry name" value="ABC_TM1"/>
    <property type="match status" value="1"/>
</dbReference>
<proteinExistence type="inferred from homology"/>
<keyword evidence="5 7" id="KW-1133">Transmembrane helix</keyword>
<dbReference type="GO" id="GO:0010438">
    <property type="term" value="P:cellular response to sulfur starvation"/>
    <property type="evidence" value="ECO:0007669"/>
    <property type="project" value="TreeGrafter"/>
</dbReference>
<reference evidence="9" key="1">
    <citation type="journal article" date="2014" name="Int. J. Syst. Evol. Microbiol.">
        <title>Complete genome sequence of Corynebacterium casei LMG S-19264T (=DSM 44701T), isolated from a smear-ripened cheese.</title>
        <authorList>
            <consortium name="US DOE Joint Genome Institute (JGI-PGF)"/>
            <person name="Walter F."/>
            <person name="Albersmeier A."/>
            <person name="Kalinowski J."/>
            <person name="Ruckert C."/>
        </authorList>
    </citation>
    <scope>NUCLEOTIDE SEQUENCE</scope>
    <source>
        <strain evidence="9">CGMCC 1.15794</strain>
    </source>
</reference>
<comment type="similarity">
    <text evidence="7">Belongs to the binding-protein-dependent transport system permease family.</text>
</comment>
<evidence type="ECO:0000256" key="3">
    <source>
        <dbReference type="ARBA" id="ARBA00022475"/>
    </source>
</evidence>
<sequence length="273" mass="28818">MTTTNVIVVARRRALFGPRFAPVGWGAAGIATLALALEVLPRLGFVNPTYFPPLHQMLGALGGLVQTQTFWAALGSTVLGWLLGLAIATVLGVALGIVVASIPIVDRMFSSTIEFLRPIPSVALVPLAAMLFGTTLQATLLLVVYASLWPILIQVVYGVRDVDRVGLDTARTYRLGLARTVRSVVTPSMLPYLVVGLRLSASIALILEVTGELVIGSPGLGRLIVNASASAATPMMYALVLVTALLGVAINVGTRAAERRVLFWHASVRSEGV</sequence>
<evidence type="ECO:0000256" key="4">
    <source>
        <dbReference type="ARBA" id="ARBA00022692"/>
    </source>
</evidence>
<dbReference type="PANTHER" id="PTHR30151:SF25">
    <property type="entry name" value="TAURINE TRANSPORT SYSTEM PERMEASE PROTEIN TAUC"/>
    <property type="match status" value="1"/>
</dbReference>
<dbReference type="Pfam" id="PF00528">
    <property type="entry name" value="BPD_transp_1"/>
    <property type="match status" value="1"/>
</dbReference>
<feature type="domain" description="ABC transmembrane type-1" evidence="8">
    <location>
        <begin position="74"/>
        <end position="254"/>
    </location>
</feature>
<keyword evidence="6 7" id="KW-0472">Membrane</keyword>
<feature type="transmembrane region" description="Helical" evidence="7">
    <location>
        <begin position="20"/>
        <end position="37"/>
    </location>
</feature>